<evidence type="ECO:0000256" key="1">
    <source>
        <dbReference type="SAM" id="MobiDB-lite"/>
    </source>
</evidence>
<reference evidence="2 3" key="1">
    <citation type="journal article" date="2018" name="Nat. Genet.">
        <title>The Rosa genome provides new insights in the design of modern roses.</title>
        <authorList>
            <person name="Bendahmane M."/>
        </authorList>
    </citation>
    <scope>NUCLEOTIDE SEQUENCE [LARGE SCALE GENOMIC DNA]</scope>
    <source>
        <strain evidence="3">cv. Old Blush</strain>
    </source>
</reference>
<evidence type="ECO:0000313" key="3">
    <source>
        <dbReference type="Proteomes" id="UP000238479"/>
    </source>
</evidence>
<dbReference type="Gramene" id="PRQ21183">
    <property type="protein sequence ID" value="PRQ21183"/>
    <property type="gene ID" value="RchiOBHm_Chr7g0236381"/>
</dbReference>
<keyword evidence="3" id="KW-1185">Reference proteome</keyword>
<feature type="region of interest" description="Disordered" evidence="1">
    <location>
        <begin position="43"/>
        <end position="68"/>
    </location>
</feature>
<gene>
    <name evidence="2" type="ORF">RchiOBHm_Chr7g0236381</name>
</gene>
<dbReference type="AlphaFoldDB" id="A0A2P6PGY0"/>
<proteinExistence type="predicted"/>
<dbReference type="Proteomes" id="UP000238479">
    <property type="component" value="Chromosome 7"/>
</dbReference>
<organism evidence="2 3">
    <name type="scientific">Rosa chinensis</name>
    <name type="common">China rose</name>
    <dbReference type="NCBI Taxonomy" id="74649"/>
    <lineage>
        <taxon>Eukaryota</taxon>
        <taxon>Viridiplantae</taxon>
        <taxon>Streptophyta</taxon>
        <taxon>Embryophyta</taxon>
        <taxon>Tracheophyta</taxon>
        <taxon>Spermatophyta</taxon>
        <taxon>Magnoliopsida</taxon>
        <taxon>eudicotyledons</taxon>
        <taxon>Gunneridae</taxon>
        <taxon>Pentapetalae</taxon>
        <taxon>rosids</taxon>
        <taxon>fabids</taxon>
        <taxon>Rosales</taxon>
        <taxon>Rosaceae</taxon>
        <taxon>Rosoideae</taxon>
        <taxon>Rosoideae incertae sedis</taxon>
        <taxon>Rosa</taxon>
    </lineage>
</organism>
<evidence type="ECO:0000313" key="2">
    <source>
        <dbReference type="EMBL" id="PRQ21183.1"/>
    </source>
</evidence>
<sequence>MTSGICFNSRSCSDGFFSSSLWSRYSSSDILFSIPSHLPNQHNSAISPTPFQSTDSNISIRCKKDQKR</sequence>
<feature type="compositionally biased region" description="Polar residues" evidence="1">
    <location>
        <begin position="43"/>
        <end position="59"/>
    </location>
</feature>
<name>A0A2P6PGY0_ROSCH</name>
<accession>A0A2P6PGY0</accession>
<dbReference type="EMBL" id="PDCK01000045">
    <property type="protein sequence ID" value="PRQ21183.1"/>
    <property type="molecule type" value="Genomic_DNA"/>
</dbReference>
<protein>
    <submittedName>
        <fullName evidence="2">Uncharacterized protein</fullName>
    </submittedName>
</protein>
<comment type="caution">
    <text evidence="2">The sequence shown here is derived from an EMBL/GenBank/DDBJ whole genome shotgun (WGS) entry which is preliminary data.</text>
</comment>